<gene>
    <name evidence="2" type="ORF">CLEI1391_LOCUS11047</name>
</gene>
<protein>
    <recommendedName>
        <fullName evidence="3">PIH1D1/2/3 CS-like domain-containing protein</fullName>
    </recommendedName>
</protein>
<name>A0A7S0RPW7_9CHLO</name>
<dbReference type="AlphaFoldDB" id="A0A7S0RPW7"/>
<evidence type="ECO:0000256" key="1">
    <source>
        <dbReference type="SAM" id="MobiDB-lite"/>
    </source>
</evidence>
<sequence>MDELMNVAARMGGPSGSGAGGVGGAMPELAGTDMRALSQQADTLWRFLDGLAESDPAEYARFIEKQAAAASKEAVQSMAVPVRDAAPALVVEVPVTRPRAAGTKDSSARDTAKGPLLVAAATAAVPLPAVIHVWAAKEGSGVPPARTTHGEVGLGTASWVDGVVPLAEVRPAREAGGALHCHAAVHARTVDLAVQGSPPQLRALLVAAACQWVERSAGARVAGEPLLKVAGALLAPPPTHAGHPAAPQLTHCTTPGAGVAGARLAGGPGVAAAAPSARAAGSSPGRPLITDMSPRGRPTLVQVHERPQQGGVVMVVEVAVPGATSARELELELEDEGGRRLRVTAHGHSLLVPLPHAADPDTCSAKFDAGSSTVRVTLAASGSSG</sequence>
<evidence type="ECO:0000313" key="2">
    <source>
        <dbReference type="EMBL" id="CAD8683113.1"/>
    </source>
</evidence>
<organism evidence="2">
    <name type="scientific">Chlamydomonas leiostraca</name>
    <dbReference type="NCBI Taxonomy" id="1034604"/>
    <lineage>
        <taxon>Eukaryota</taxon>
        <taxon>Viridiplantae</taxon>
        <taxon>Chlorophyta</taxon>
        <taxon>core chlorophytes</taxon>
        <taxon>Chlorophyceae</taxon>
        <taxon>CS clade</taxon>
        <taxon>Chlamydomonadales</taxon>
        <taxon>Chlamydomonadaceae</taxon>
        <taxon>Chlamydomonas</taxon>
    </lineage>
</organism>
<feature type="compositionally biased region" description="Low complexity" evidence="1">
    <location>
        <begin position="275"/>
        <end position="287"/>
    </location>
</feature>
<dbReference type="EMBL" id="HBFB01019661">
    <property type="protein sequence ID" value="CAD8683113.1"/>
    <property type="molecule type" value="Transcribed_RNA"/>
</dbReference>
<proteinExistence type="predicted"/>
<reference evidence="2" key="1">
    <citation type="submission" date="2021-01" db="EMBL/GenBank/DDBJ databases">
        <authorList>
            <person name="Corre E."/>
            <person name="Pelletier E."/>
            <person name="Niang G."/>
            <person name="Scheremetjew M."/>
            <person name="Finn R."/>
            <person name="Kale V."/>
            <person name="Holt S."/>
            <person name="Cochrane G."/>
            <person name="Meng A."/>
            <person name="Brown T."/>
            <person name="Cohen L."/>
        </authorList>
    </citation>
    <scope>NUCLEOTIDE SEQUENCE</scope>
    <source>
        <strain evidence="2">SAG 11-49</strain>
    </source>
</reference>
<evidence type="ECO:0008006" key="3">
    <source>
        <dbReference type="Google" id="ProtNLM"/>
    </source>
</evidence>
<feature type="region of interest" description="Disordered" evidence="1">
    <location>
        <begin position="275"/>
        <end position="294"/>
    </location>
</feature>
<accession>A0A7S0RPW7</accession>